<protein>
    <recommendedName>
        <fullName evidence="2">AB hydrolase-1 domain-containing protein</fullName>
    </recommendedName>
</protein>
<feature type="domain" description="AB hydrolase-1" evidence="2">
    <location>
        <begin position="242"/>
        <end position="443"/>
    </location>
</feature>
<dbReference type="Proteomes" id="UP000249590">
    <property type="component" value="Unassembled WGS sequence"/>
</dbReference>
<comment type="caution">
    <text evidence="3">The sequence shown here is derived from an EMBL/GenBank/DDBJ whole genome shotgun (WGS) entry which is preliminary data.</text>
</comment>
<feature type="compositionally biased region" description="Basic and acidic residues" evidence="1">
    <location>
        <begin position="113"/>
        <end position="154"/>
    </location>
</feature>
<dbReference type="EMBL" id="QHHQ01000009">
    <property type="protein sequence ID" value="RAH97349.1"/>
    <property type="molecule type" value="Genomic_DNA"/>
</dbReference>
<dbReference type="Pfam" id="PF12697">
    <property type="entry name" value="Abhydrolase_6"/>
    <property type="match status" value="1"/>
</dbReference>
<feature type="compositionally biased region" description="Basic residues" evidence="1">
    <location>
        <begin position="83"/>
        <end position="93"/>
    </location>
</feature>
<evidence type="ECO:0000313" key="4">
    <source>
        <dbReference type="Proteomes" id="UP000249590"/>
    </source>
</evidence>
<dbReference type="PANTHER" id="PTHR43798:SF33">
    <property type="entry name" value="HYDROLASE, PUTATIVE (AFU_ORTHOLOGUE AFUA_2G14860)-RELATED"/>
    <property type="match status" value="1"/>
</dbReference>
<dbReference type="SUPFAM" id="SSF53474">
    <property type="entry name" value="alpha/beta-Hydrolases"/>
    <property type="match status" value="1"/>
</dbReference>
<reference evidence="3 4" key="1">
    <citation type="submission" date="2018-05" db="EMBL/GenBank/DDBJ databases">
        <title>Acuticoccus sediminis sp. nov., isolated from deep-sea sediment of Indian Ocean.</title>
        <authorList>
            <person name="Liu X."/>
            <person name="Lai Q."/>
            <person name="Du Y."/>
            <person name="Sun F."/>
            <person name="Zhang X."/>
            <person name="Wang S."/>
            <person name="Shao Z."/>
        </authorList>
    </citation>
    <scope>NUCLEOTIDE SEQUENCE [LARGE SCALE GENOMIC DNA]</scope>
    <source>
        <strain evidence="3 4">PTG4-2</strain>
    </source>
</reference>
<dbReference type="InterPro" id="IPR029058">
    <property type="entry name" value="AB_hydrolase_fold"/>
</dbReference>
<keyword evidence="4" id="KW-1185">Reference proteome</keyword>
<feature type="compositionally biased region" description="Low complexity" evidence="1">
    <location>
        <begin position="1"/>
        <end position="23"/>
    </location>
</feature>
<dbReference type="InterPro" id="IPR050266">
    <property type="entry name" value="AB_hydrolase_sf"/>
</dbReference>
<dbReference type="Gene3D" id="3.40.50.1820">
    <property type="entry name" value="alpha/beta hydrolase"/>
    <property type="match status" value="1"/>
</dbReference>
<evidence type="ECO:0000256" key="1">
    <source>
        <dbReference type="SAM" id="MobiDB-lite"/>
    </source>
</evidence>
<gene>
    <name evidence="3" type="ORF">DLJ53_29575</name>
</gene>
<evidence type="ECO:0000313" key="3">
    <source>
        <dbReference type="EMBL" id="RAH97349.1"/>
    </source>
</evidence>
<feature type="compositionally biased region" description="Low complexity" evidence="1">
    <location>
        <begin position="53"/>
        <end position="71"/>
    </location>
</feature>
<organism evidence="3 4">
    <name type="scientific">Acuticoccus sediminis</name>
    <dbReference type="NCBI Taxonomy" id="2184697"/>
    <lineage>
        <taxon>Bacteria</taxon>
        <taxon>Pseudomonadati</taxon>
        <taxon>Pseudomonadota</taxon>
        <taxon>Alphaproteobacteria</taxon>
        <taxon>Hyphomicrobiales</taxon>
        <taxon>Amorphaceae</taxon>
        <taxon>Acuticoccus</taxon>
    </lineage>
</organism>
<dbReference type="PANTHER" id="PTHR43798">
    <property type="entry name" value="MONOACYLGLYCEROL LIPASE"/>
    <property type="match status" value="1"/>
</dbReference>
<dbReference type="InterPro" id="IPR000073">
    <property type="entry name" value="AB_hydrolase_1"/>
</dbReference>
<dbReference type="PRINTS" id="PR00111">
    <property type="entry name" value="ABHYDROLASE"/>
</dbReference>
<feature type="region of interest" description="Disordered" evidence="1">
    <location>
        <begin position="205"/>
        <end position="231"/>
    </location>
</feature>
<sequence length="457" mass="48236">MRSRAPCRSSTTAATTSASPRSTGWRRRRTSASSRSTAPAERRSACGTPRPLSARSTPGSSSTSACCSRSGRATGRAAGSRPGRWRSSTRHVTRAASSPATRRRPERPRRFLRRPDGLSMRDGRLSGTGHTREAGARTTTDRGRTTPMAREEAGRPGLPDRGADHGAPVALPPSSPVAGLRRGGRVLRMGRAIREQVQAATGIGLSTPGTRRLQPRRATRPGCGAEPPISFLSAGGPGGRRVVFIHGTPGDASDWLPLLANAPDGQERIAIDRPGFGRSGPGRPVVSLAEQAHAVATLLGTGAEPAVVVGSSYGGPVALRLAADEPERVAGVLLVGAAADPAREHIHPLQRLGATKIVAGLLPRALAHANAELIALRDELKALEQRLARIRAPVTILQGMRDTLVPPENAAYLVERLTGSIARRAMLVENAGHFLHILRPEIVETALERLLAEPQTP</sequence>
<dbReference type="GO" id="GO:0016020">
    <property type="term" value="C:membrane"/>
    <property type="evidence" value="ECO:0007669"/>
    <property type="project" value="TreeGrafter"/>
</dbReference>
<proteinExistence type="predicted"/>
<dbReference type="AlphaFoldDB" id="A0A8B2NQS8"/>
<feature type="region of interest" description="Disordered" evidence="1">
    <location>
        <begin position="1"/>
        <end position="181"/>
    </location>
</feature>
<feature type="compositionally biased region" description="Basic residues" evidence="1">
    <location>
        <begin position="101"/>
        <end position="112"/>
    </location>
</feature>
<name>A0A8B2NQS8_9HYPH</name>
<evidence type="ECO:0000259" key="2">
    <source>
        <dbReference type="Pfam" id="PF12697"/>
    </source>
</evidence>
<accession>A0A8B2NQS8</accession>